<dbReference type="GO" id="GO:1990112">
    <property type="term" value="C:RQC complex"/>
    <property type="evidence" value="ECO:0007669"/>
    <property type="project" value="TreeGrafter"/>
</dbReference>
<feature type="compositionally biased region" description="Acidic residues" evidence="1">
    <location>
        <begin position="676"/>
        <end position="693"/>
    </location>
</feature>
<proteinExistence type="predicted"/>
<dbReference type="PANTHER" id="PTHR22684">
    <property type="entry name" value="NULP1-RELATED"/>
    <property type="match status" value="1"/>
</dbReference>
<feature type="compositionally biased region" description="Low complexity" evidence="1">
    <location>
        <begin position="122"/>
        <end position="135"/>
    </location>
</feature>
<dbReference type="InterPro" id="IPR006994">
    <property type="entry name" value="TCF25/Rqc1"/>
</dbReference>
<sequence>MATRQMRKLQKQQELLRLQSEADREDDEPEDEPIVTKPRPNAFAGFSALGGGDDDDDDDQDTEEETKQVEEAPKPVAPATKSKKSKKKKKKGKKTESPAPEEDDLDEIDRVLEELNLKENKNSASDTSTSNAAKSTGQINELLRVNFQHLKALNEMRKLFGSAIEAARAEQAAEANSRQQQRGAARQNVDLETFLSVPPAVQQRLGKRTMFETVLRTNPFIEGKKTWPRDSTRGLKMVRVTESCDGVPGVAEFAFSHDKTYDALEGNFYGLVQMYDPMQLVYFLARYPYHVSSLIQVSKVAHNDQNSYLAHDLIERALFTFGRVTLSDFRKRLGEGTARLDFNRPENRQFFLAGYNQIKNLVLKGTYRTALEWAKFVLSVNHDDPYGVLNWVHVLAIRAYEAKWFIELCNSPLIANEDIGPYFKATLPLAKLQLKDHAGARAAAIESIERLPWLFSALFSALNLDTPRSVWGVQPRDDEEALHTKLYVHLAKDLWNNPAATLLLNEAANAARKVDFFGLPPSPVVSLATARFVYLDNTPELMSAVPRKILHTASPNFDFDPLPPPKEENIFSSPTQKMPWAISEGDGEHRQTRLREEAALQMVRGRLNEEQLRAAVDEARARIDDPEADEVQRGVWQRMVDILTGQGWTGGAGEGVAEEGGEGERRQRGDVMPGGWEDDFDEGWGDDDFDDGEDHWYEDQLDPELELEFGPGGTPNRRATVEDADDSDEEEAARR</sequence>
<dbReference type="GO" id="GO:0072344">
    <property type="term" value="P:rescue of stalled ribosome"/>
    <property type="evidence" value="ECO:0007669"/>
    <property type="project" value="TreeGrafter"/>
</dbReference>
<feature type="compositionally biased region" description="Basic residues" evidence="1">
    <location>
        <begin position="81"/>
        <end position="93"/>
    </location>
</feature>
<comment type="caution">
    <text evidence="2">The sequence shown here is derived from an EMBL/GenBank/DDBJ whole genome shotgun (WGS) entry which is preliminary data.</text>
</comment>
<dbReference type="Pfam" id="PF04910">
    <property type="entry name" value="Tcf25"/>
    <property type="match status" value="1"/>
</dbReference>
<evidence type="ECO:0000256" key="1">
    <source>
        <dbReference type="SAM" id="MobiDB-lite"/>
    </source>
</evidence>
<reference evidence="2" key="1">
    <citation type="journal article" date="2023" name="Mol. Phylogenet. Evol.">
        <title>Genome-scale phylogeny and comparative genomics of the fungal order Sordariales.</title>
        <authorList>
            <person name="Hensen N."/>
            <person name="Bonometti L."/>
            <person name="Westerberg I."/>
            <person name="Brannstrom I.O."/>
            <person name="Guillou S."/>
            <person name="Cros-Aarteil S."/>
            <person name="Calhoun S."/>
            <person name="Haridas S."/>
            <person name="Kuo A."/>
            <person name="Mondo S."/>
            <person name="Pangilinan J."/>
            <person name="Riley R."/>
            <person name="LaButti K."/>
            <person name="Andreopoulos B."/>
            <person name="Lipzen A."/>
            <person name="Chen C."/>
            <person name="Yan M."/>
            <person name="Daum C."/>
            <person name="Ng V."/>
            <person name="Clum A."/>
            <person name="Steindorff A."/>
            <person name="Ohm R.A."/>
            <person name="Martin F."/>
            <person name="Silar P."/>
            <person name="Natvig D.O."/>
            <person name="Lalanne C."/>
            <person name="Gautier V."/>
            <person name="Ament-Velasquez S.L."/>
            <person name="Kruys A."/>
            <person name="Hutchinson M.I."/>
            <person name="Powell A.J."/>
            <person name="Barry K."/>
            <person name="Miller A.N."/>
            <person name="Grigoriev I.V."/>
            <person name="Debuchy R."/>
            <person name="Gladieux P."/>
            <person name="Hiltunen Thoren M."/>
            <person name="Johannesson H."/>
        </authorList>
    </citation>
    <scope>NUCLEOTIDE SEQUENCE</scope>
    <source>
        <strain evidence="2">CBS 626.80</strain>
    </source>
</reference>
<feature type="compositionally biased region" description="Basic residues" evidence="1">
    <location>
        <begin position="1"/>
        <end position="10"/>
    </location>
</feature>
<dbReference type="PANTHER" id="PTHR22684:SF0">
    <property type="entry name" value="RIBOSOME QUALITY CONTROL COMPLEX SUBUNIT TCF25"/>
    <property type="match status" value="1"/>
</dbReference>
<organism evidence="2 3">
    <name type="scientific">Pseudoneurospora amorphoporcata</name>
    <dbReference type="NCBI Taxonomy" id="241081"/>
    <lineage>
        <taxon>Eukaryota</taxon>
        <taxon>Fungi</taxon>
        <taxon>Dikarya</taxon>
        <taxon>Ascomycota</taxon>
        <taxon>Pezizomycotina</taxon>
        <taxon>Sordariomycetes</taxon>
        <taxon>Sordariomycetidae</taxon>
        <taxon>Sordariales</taxon>
        <taxon>Sordariaceae</taxon>
        <taxon>Pseudoneurospora</taxon>
    </lineage>
</organism>
<feature type="region of interest" description="Disordered" evidence="1">
    <location>
        <begin position="1"/>
        <end position="107"/>
    </location>
</feature>
<feature type="compositionally biased region" description="Acidic residues" evidence="1">
    <location>
        <begin position="722"/>
        <end position="735"/>
    </location>
</feature>
<accession>A0AAN6NRC8</accession>
<evidence type="ECO:0000313" key="2">
    <source>
        <dbReference type="EMBL" id="KAK3948803.1"/>
    </source>
</evidence>
<evidence type="ECO:0000313" key="3">
    <source>
        <dbReference type="Proteomes" id="UP001303222"/>
    </source>
</evidence>
<reference evidence="2" key="2">
    <citation type="submission" date="2023-06" db="EMBL/GenBank/DDBJ databases">
        <authorList>
            <consortium name="Lawrence Berkeley National Laboratory"/>
            <person name="Mondo S.J."/>
            <person name="Hensen N."/>
            <person name="Bonometti L."/>
            <person name="Westerberg I."/>
            <person name="Brannstrom I.O."/>
            <person name="Guillou S."/>
            <person name="Cros-Aarteil S."/>
            <person name="Calhoun S."/>
            <person name="Haridas S."/>
            <person name="Kuo A."/>
            <person name="Pangilinan J."/>
            <person name="Riley R."/>
            <person name="Labutti K."/>
            <person name="Andreopoulos B."/>
            <person name="Lipzen A."/>
            <person name="Chen C."/>
            <person name="Yanf M."/>
            <person name="Daum C."/>
            <person name="Ng V."/>
            <person name="Clum A."/>
            <person name="Steindorff A."/>
            <person name="Ohm R."/>
            <person name="Martin F."/>
            <person name="Silar P."/>
            <person name="Natvig D."/>
            <person name="Lalanne C."/>
            <person name="Gautier V."/>
            <person name="Ament-Velasquez S.L."/>
            <person name="Kruys A."/>
            <person name="Hutchinson M.I."/>
            <person name="Powell A.J."/>
            <person name="Barry K."/>
            <person name="Miller A.N."/>
            <person name="Grigoriev I.V."/>
            <person name="Debuchy R."/>
            <person name="Gladieux P."/>
            <person name="Thoren M.H."/>
            <person name="Johannesson H."/>
        </authorList>
    </citation>
    <scope>NUCLEOTIDE SEQUENCE</scope>
    <source>
        <strain evidence="2">CBS 626.80</strain>
    </source>
</reference>
<feature type="region of interest" description="Disordered" evidence="1">
    <location>
        <begin position="116"/>
        <end position="135"/>
    </location>
</feature>
<feature type="compositionally biased region" description="Acidic residues" evidence="1">
    <location>
        <begin position="23"/>
        <end position="33"/>
    </location>
</feature>
<protein>
    <submittedName>
        <fullName evidence="2">Transcriptional repressor TCF25-domain-containing protein</fullName>
    </submittedName>
</protein>
<dbReference type="EMBL" id="MU859243">
    <property type="protein sequence ID" value="KAK3948803.1"/>
    <property type="molecule type" value="Genomic_DNA"/>
</dbReference>
<dbReference type="AlphaFoldDB" id="A0AAN6NRC8"/>
<gene>
    <name evidence="2" type="ORF">QBC32DRAFT_350619</name>
</gene>
<feature type="compositionally biased region" description="Acidic residues" evidence="1">
    <location>
        <begin position="52"/>
        <end position="64"/>
    </location>
</feature>
<keyword evidence="3" id="KW-1185">Reference proteome</keyword>
<name>A0AAN6NRC8_9PEZI</name>
<dbReference type="GO" id="GO:1990116">
    <property type="term" value="P:ribosome-associated ubiquitin-dependent protein catabolic process"/>
    <property type="evidence" value="ECO:0007669"/>
    <property type="project" value="TreeGrafter"/>
</dbReference>
<dbReference type="Proteomes" id="UP001303222">
    <property type="component" value="Unassembled WGS sequence"/>
</dbReference>
<feature type="region of interest" description="Disordered" evidence="1">
    <location>
        <begin position="646"/>
        <end position="735"/>
    </location>
</feature>